<name>A0A9X0AX40_9HELO</name>
<organism evidence="1 2">
    <name type="scientific">Sclerotinia nivalis</name>
    <dbReference type="NCBI Taxonomy" id="352851"/>
    <lineage>
        <taxon>Eukaryota</taxon>
        <taxon>Fungi</taxon>
        <taxon>Dikarya</taxon>
        <taxon>Ascomycota</taxon>
        <taxon>Pezizomycotina</taxon>
        <taxon>Leotiomycetes</taxon>
        <taxon>Helotiales</taxon>
        <taxon>Sclerotiniaceae</taxon>
        <taxon>Sclerotinia</taxon>
    </lineage>
</organism>
<evidence type="ECO:0000313" key="1">
    <source>
        <dbReference type="EMBL" id="KAJ8070551.1"/>
    </source>
</evidence>
<proteinExistence type="predicted"/>
<evidence type="ECO:0000313" key="2">
    <source>
        <dbReference type="Proteomes" id="UP001152300"/>
    </source>
</evidence>
<reference evidence="1" key="1">
    <citation type="submission" date="2022-11" db="EMBL/GenBank/DDBJ databases">
        <title>Genome Resource of Sclerotinia nivalis Strain SnTB1, a Plant Pathogen Isolated from American Ginseng.</title>
        <authorList>
            <person name="Fan S."/>
        </authorList>
    </citation>
    <scope>NUCLEOTIDE SEQUENCE</scope>
    <source>
        <strain evidence="1">SnTB1</strain>
    </source>
</reference>
<keyword evidence="2" id="KW-1185">Reference proteome</keyword>
<dbReference type="EMBL" id="JAPEIS010000001">
    <property type="protein sequence ID" value="KAJ8070551.1"/>
    <property type="molecule type" value="Genomic_DNA"/>
</dbReference>
<dbReference type="Proteomes" id="UP001152300">
    <property type="component" value="Unassembled WGS sequence"/>
</dbReference>
<gene>
    <name evidence="1" type="ORF">OCU04_000925</name>
</gene>
<accession>A0A9X0AX40</accession>
<protein>
    <submittedName>
        <fullName evidence="1">Uncharacterized protein</fullName>
    </submittedName>
</protein>
<dbReference type="AlphaFoldDB" id="A0A9X0AX40"/>
<sequence length="75" mass="8560">MFDGRLILRMATLSRTPTIKQEAGNENKKVKIVKDIAEIGKSGTFEPFLRGLTMKNVEWKPKGNHTSFVLLLWDN</sequence>
<comment type="caution">
    <text evidence="1">The sequence shown here is derived from an EMBL/GenBank/DDBJ whole genome shotgun (WGS) entry which is preliminary data.</text>
</comment>